<protein>
    <submittedName>
        <fullName evidence="1">Uncharacterized protein</fullName>
    </submittedName>
</protein>
<proteinExistence type="predicted"/>
<evidence type="ECO:0000313" key="1">
    <source>
        <dbReference type="EMBL" id="KKL84534.1"/>
    </source>
</evidence>
<dbReference type="AlphaFoldDB" id="A0A0F9FDQ4"/>
<accession>A0A0F9FDQ4</accession>
<feature type="non-terminal residue" evidence="1">
    <location>
        <position position="155"/>
    </location>
</feature>
<reference evidence="1" key="1">
    <citation type="journal article" date="2015" name="Nature">
        <title>Complex archaea that bridge the gap between prokaryotes and eukaryotes.</title>
        <authorList>
            <person name="Spang A."/>
            <person name="Saw J.H."/>
            <person name="Jorgensen S.L."/>
            <person name="Zaremba-Niedzwiedzka K."/>
            <person name="Martijn J."/>
            <person name="Lind A.E."/>
            <person name="van Eijk R."/>
            <person name="Schleper C."/>
            <person name="Guy L."/>
            <person name="Ettema T.J."/>
        </authorList>
    </citation>
    <scope>NUCLEOTIDE SEQUENCE</scope>
</reference>
<sequence>MGFDFGKFEEDGLSEAFVEWLVEEEWVAGGAQFGRLWDYYDNPMRQVMQGRNGGDNASESGRNYVQAQEVGLPARITGVVYSRSNGAEGGRSVPDIQRKEVVIENDIAWRINAMVDFLFGKGVQLISKSPQVSKRREIEKIMKAVFSANGGNGFF</sequence>
<name>A0A0F9FDQ4_9ZZZZ</name>
<dbReference type="EMBL" id="LAZR01021672">
    <property type="protein sequence ID" value="KKL84534.1"/>
    <property type="molecule type" value="Genomic_DNA"/>
</dbReference>
<organism evidence="1">
    <name type="scientific">marine sediment metagenome</name>
    <dbReference type="NCBI Taxonomy" id="412755"/>
    <lineage>
        <taxon>unclassified sequences</taxon>
        <taxon>metagenomes</taxon>
        <taxon>ecological metagenomes</taxon>
    </lineage>
</organism>
<comment type="caution">
    <text evidence="1">The sequence shown here is derived from an EMBL/GenBank/DDBJ whole genome shotgun (WGS) entry which is preliminary data.</text>
</comment>
<gene>
    <name evidence="1" type="ORF">LCGC14_1963790</name>
</gene>